<dbReference type="InterPro" id="IPR005119">
    <property type="entry name" value="LysR_subst-bd"/>
</dbReference>
<dbReference type="RefSeq" id="WP_024924559.1">
    <property type="nucleotide sequence ID" value="NZ_MDEO01000033.1"/>
</dbReference>
<dbReference type="InterPro" id="IPR000847">
    <property type="entry name" value="LysR_HTH_N"/>
</dbReference>
<dbReference type="InterPro" id="IPR058163">
    <property type="entry name" value="LysR-type_TF_proteobact-type"/>
</dbReference>
<dbReference type="PANTHER" id="PTHR30537:SF5">
    <property type="entry name" value="HTH-TYPE TRANSCRIPTIONAL ACTIVATOR TTDR-RELATED"/>
    <property type="match status" value="1"/>
</dbReference>
<evidence type="ECO:0000256" key="1">
    <source>
        <dbReference type="ARBA" id="ARBA00009437"/>
    </source>
</evidence>
<gene>
    <name evidence="6" type="ORF">QV13_16615</name>
</gene>
<dbReference type="SUPFAM" id="SSF46785">
    <property type="entry name" value="Winged helix' DNA-binding domain"/>
    <property type="match status" value="1"/>
</dbReference>
<dbReference type="GO" id="GO:0003700">
    <property type="term" value="F:DNA-binding transcription factor activity"/>
    <property type="evidence" value="ECO:0007669"/>
    <property type="project" value="InterPro"/>
</dbReference>
<dbReference type="Pfam" id="PF03466">
    <property type="entry name" value="LysR_substrate"/>
    <property type="match status" value="1"/>
</dbReference>
<dbReference type="SUPFAM" id="SSF53850">
    <property type="entry name" value="Periplasmic binding protein-like II"/>
    <property type="match status" value="1"/>
</dbReference>
<name>A0A1C2DNU4_9HYPH</name>
<protein>
    <submittedName>
        <fullName evidence="6">Transcriptional regulator</fullName>
    </submittedName>
</protein>
<sequence length="304" mass="33521">MDRFGDVEAFLAIVERGNLSAAARHLGRSLQAVSRSLAALEKSVGVELVRRTTHKAQPTEAGYDFYRRVKPALSEIAEARAEAGNRSAEPSGLLKIGGPELFGPSYLIPIVARFMEMHPKVEVELSLSNRFVDLAQEGLDLAIRIGELPDSDLKALRLGVMRRVVFGAPSYFDKYGRPRHPRELAEHQCVFRNTDRDAGAWQFQDGGRPMTVKVSGRLHLDNAAASHSAVAVGLGIGRVPLWQVQDLVDSGAIEVILEAFEQPAVPVHVIWPAARLPLAKTRLFIDFLAANLHIERRNRECVVV</sequence>
<dbReference type="EMBL" id="MDEO01000033">
    <property type="protein sequence ID" value="OCX16440.1"/>
    <property type="molecule type" value="Genomic_DNA"/>
</dbReference>
<evidence type="ECO:0000313" key="7">
    <source>
        <dbReference type="Proteomes" id="UP000094412"/>
    </source>
</evidence>
<comment type="similarity">
    <text evidence="1">Belongs to the LysR transcriptional regulatory family.</text>
</comment>
<feature type="domain" description="HTH lysR-type" evidence="5">
    <location>
        <begin position="1"/>
        <end position="59"/>
    </location>
</feature>
<accession>A0A1C2DNU4</accession>
<keyword evidence="2" id="KW-0805">Transcription regulation</keyword>
<dbReference type="STRING" id="1566387.QV13_16615"/>
<evidence type="ECO:0000256" key="2">
    <source>
        <dbReference type="ARBA" id="ARBA00023015"/>
    </source>
</evidence>
<dbReference type="Gene3D" id="3.40.190.290">
    <property type="match status" value="1"/>
</dbReference>
<evidence type="ECO:0000256" key="3">
    <source>
        <dbReference type="ARBA" id="ARBA00023125"/>
    </source>
</evidence>
<keyword evidence="3" id="KW-0238">DNA-binding</keyword>
<organism evidence="6 7">
    <name type="scientific">Mesorhizobium hungaricum</name>
    <dbReference type="NCBI Taxonomy" id="1566387"/>
    <lineage>
        <taxon>Bacteria</taxon>
        <taxon>Pseudomonadati</taxon>
        <taxon>Pseudomonadota</taxon>
        <taxon>Alphaproteobacteria</taxon>
        <taxon>Hyphomicrobiales</taxon>
        <taxon>Phyllobacteriaceae</taxon>
        <taxon>Mesorhizobium</taxon>
    </lineage>
</organism>
<dbReference type="AlphaFoldDB" id="A0A1C2DNU4"/>
<evidence type="ECO:0000256" key="4">
    <source>
        <dbReference type="ARBA" id="ARBA00023163"/>
    </source>
</evidence>
<dbReference type="PROSITE" id="PS50931">
    <property type="entry name" value="HTH_LYSR"/>
    <property type="match status" value="1"/>
</dbReference>
<dbReference type="GO" id="GO:0043565">
    <property type="term" value="F:sequence-specific DNA binding"/>
    <property type="evidence" value="ECO:0007669"/>
    <property type="project" value="TreeGrafter"/>
</dbReference>
<dbReference type="OrthoDB" id="9786526at2"/>
<reference evidence="6 7" key="1">
    <citation type="submission" date="2016-08" db="EMBL/GenBank/DDBJ databases">
        <title>Whole genome sequence of Mesorhizobium sp. strain UASWS1009 isolated from industrial sewage.</title>
        <authorList>
            <person name="Crovadore J."/>
            <person name="Calmin G."/>
            <person name="Chablais R."/>
            <person name="Cochard B."/>
            <person name="Lefort F."/>
        </authorList>
    </citation>
    <scope>NUCLEOTIDE SEQUENCE [LARGE SCALE GENOMIC DNA]</scope>
    <source>
        <strain evidence="6 7">UASWS1009</strain>
    </source>
</reference>
<comment type="caution">
    <text evidence="6">The sequence shown here is derived from an EMBL/GenBank/DDBJ whole genome shotgun (WGS) entry which is preliminary data.</text>
</comment>
<proteinExistence type="inferred from homology"/>
<dbReference type="GO" id="GO:0006351">
    <property type="term" value="P:DNA-templated transcription"/>
    <property type="evidence" value="ECO:0007669"/>
    <property type="project" value="TreeGrafter"/>
</dbReference>
<dbReference type="InterPro" id="IPR036390">
    <property type="entry name" value="WH_DNA-bd_sf"/>
</dbReference>
<dbReference type="PANTHER" id="PTHR30537">
    <property type="entry name" value="HTH-TYPE TRANSCRIPTIONAL REGULATOR"/>
    <property type="match status" value="1"/>
</dbReference>
<evidence type="ECO:0000259" key="5">
    <source>
        <dbReference type="PROSITE" id="PS50931"/>
    </source>
</evidence>
<evidence type="ECO:0000313" key="6">
    <source>
        <dbReference type="EMBL" id="OCX16440.1"/>
    </source>
</evidence>
<dbReference type="CDD" id="cd08422">
    <property type="entry name" value="PBP2_CrgA_like"/>
    <property type="match status" value="1"/>
</dbReference>
<dbReference type="Gene3D" id="1.10.10.10">
    <property type="entry name" value="Winged helix-like DNA-binding domain superfamily/Winged helix DNA-binding domain"/>
    <property type="match status" value="1"/>
</dbReference>
<dbReference type="Proteomes" id="UP000094412">
    <property type="component" value="Unassembled WGS sequence"/>
</dbReference>
<dbReference type="Pfam" id="PF00126">
    <property type="entry name" value="HTH_1"/>
    <property type="match status" value="1"/>
</dbReference>
<dbReference type="InterPro" id="IPR036388">
    <property type="entry name" value="WH-like_DNA-bd_sf"/>
</dbReference>
<keyword evidence="4" id="KW-0804">Transcription</keyword>
<keyword evidence="7" id="KW-1185">Reference proteome</keyword>